<comment type="caution">
    <text evidence="2">The sequence shown here is derived from an EMBL/GenBank/DDBJ whole genome shotgun (WGS) entry which is preliminary data.</text>
</comment>
<keyword evidence="2" id="KW-0808">Transferase</keyword>
<dbReference type="Gene3D" id="3.40.630.30">
    <property type="match status" value="1"/>
</dbReference>
<dbReference type="EMBL" id="AODH01000036">
    <property type="protein sequence ID" value="EUJ38370.1"/>
    <property type="molecule type" value="Genomic_DNA"/>
</dbReference>
<dbReference type="CDD" id="cd04301">
    <property type="entry name" value="NAT_SF"/>
    <property type="match status" value="1"/>
</dbReference>
<evidence type="ECO:0000259" key="1">
    <source>
        <dbReference type="PROSITE" id="PS51186"/>
    </source>
</evidence>
<accession>W7CNW4</accession>
<protein>
    <submittedName>
        <fullName evidence="2">Acetyltransferase</fullName>
    </submittedName>
</protein>
<dbReference type="GO" id="GO:0004343">
    <property type="term" value="F:glucosamine 6-phosphate N-acetyltransferase activity"/>
    <property type="evidence" value="ECO:0007669"/>
    <property type="project" value="TreeGrafter"/>
</dbReference>
<dbReference type="STRING" id="1265861.BCAMP_08891"/>
<evidence type="ECO:0000313" key="2">
    <source>
        <dbReference type="EMBL" id="EUJ38370.1"/>
    </source>
</evidence>
<dbReference type="InterPro" id="IPR016181">
    <property type="entry name" value="Acyl_CoA_acyltransferase"/>
</dbReference>
<keyword evidence="3" id="KW-1185">Reference proteome</keyword>
<dbReference type="RefSeq" id="WP_035314959.1">
    <property type="nucleotide sequence ID" value="NZ_AODH01000036.1"/>
</dbReference>
<sequence>MKLIEIKTTEQLQAAFAIRMAVFVDEQGVAPDNELDAYDTLTAAHHFLLTDGERPVGTARLRFIANDTAKLERICVLANHRKGGMGRLIIDGLEEHARAHQQVRAILHGQTQAEVFYNKLGYETVSAVFYEEAIPHVEMSKNL</sequence>
<dbReference type="Proteomes" id="UP000019243">
    <property type="component" value="Unassembled WGS sequence"/>
</dbReference>
<proteinExistence type="predicted"/>
<dbReference type="PANTHER" id="PTHR13355">
    <property type="entry name" value="GLUCOSAMINE 6-PHOSPHATE N-ACETYLTRANSFERASE"/>
    <property type="match status" value="1"/>
</dbReference>
<evidence type="ECO:0000313" key="3">
    <source>
        <dbReference type="Proteomes" id="UP000019243"/>
    </source>
</evidence>
<organism evidence="2 3">
    <name type="scientific">Brochothrix campestris FSL F6-1037</name>
    <dbReference type="NCBI Taxonomy" id="1265861"/>
    <lineage>
        <taxon>Bacteria</taxon>
        <taxon>Bacillati</taxon>
        <taxon>Bacillota</taxon>
        <taxon>Bacilli</taxon>
        <taxon>Bacillales</taxon>
        <taxon>Listeriaceae</taxon>
        <taxon>Brochothrix</taxon>
    </lineage>
</organism>
<dbReference type="AlphaFoldDB" id="W7CNW4"/>
<feature type="domain" description="N-acetyltransferase" evidence="1">
    <location>
        <begin position="2"/>
        <end position="143"/>
    </location>
</feature>
<gene>
    <name evidence="2" type="ORF">BCAMP_08891</name>
</gene>
<dbReference type="SUPFAM" id="SSF55729">
    <property type="entry name" value="Acyl-CoA N-acyltransferases (Nat)"/>
    <property type="match status" value="1"/>
</dbReference>
<reference evidence="2 3" key="1">
    <citation type="submission" date="2012-12" db="EMBL/GenBank/DDBJ databases">
        <title>Novel taxa of Listeriaceae from agricultural environments in the United States.</title>
        <authorList>
            <person name="den Bakker H.C."/>
            <person name="Allred A."/>
            <person name="Warchocki S."/>
            <person name="Wright E.M."/>
            <person name="Burrell A."/>
            <person name="Nightingale K.K."/>
            <person name="Kephart D."/>
            <person name="Wiedmann M."/>
        </authorList>
    </citation>
    <scope>NUCLEOTIDE SEQUENCE [LARGE SCALE GENOMIC DNA]</scope>
    <source>
        <strain evidence="2 3">FSL F6-1037</strain>
    </source>
</reference>
<dbReference type="PANTHER" id="PTHR13355:SF11">
    <property type="entry name" value="GLUCOSAMINE 6-PHOSPHATE N-ACETYLTRANSFERASE"/>
    <property type="match status" value="1"/>
</dbReference>
<dbReference type="InterPro" id="IPR000182">
    <property type="entry name" value="GNAT_dom"/>
</dbReference>
<dbReference type="PROSITE" id="PS51186">
    <property type="entry name" value="GNAT"/>
    <property type="match status" value="1"/>
</dbReference>
<dbReference type="InterPro" id="IPR039143">
    <property type="entry name" value="GNPNAT1-like"/>
</dbReference>
<dbReference type="Pfam" id="PF13673">
    <property type="entry name" value="Acetyltransf_10"/>
    <property type="match status" value="1"/>
</dbReference>
<name>W7CNW4_9LIST</name>